<gene>
    <name evidence="2" type="ORF">UU32_C0037G0002</name>
</gene>
<keyword evidence="1" id="KW-0472">Membrane</keyword>
<proteinExistence type="predicted"/>
<evidence type="ECO:0000313" key="2">
    <source>
        <dbReference type="EMBL" id="KKR85143.1"/>
    </source>
</evidence>
<name>A0A0G0U813_9BACT</name>
<feature type="transmembrane region" description="Helical" evidence="1">
    <location>
        <begin position="12"/>
        <end position="30"/>
    </location>
</feature>
<keyword evidence="1" id="KW-1133">Transmembrane helix</keyword>
<organism evidence="2 3">
    <name type="scientific">Candidatus Woesebacteria bacterium GW2011_GWB1_41_10</name>
    <dbReference type="NCBI Taxonomy" id="1618577"/>
    <lineage>
        <taxon>Bacteria</taxon>
        <taxon>Candidatus Woeseibacteriota</taxon>
    </lineage>
</organism>
<dbReference type="Proteomes" id="UP000033858">
    <property type="component" value="Unassembled WGS sequence"/>
</dbReference>
<reference evidence="2 3" key="1">
    <citation type="journal article" date="2015" name="Nature">
        <title>rRNA introns, odd ribosomes, and small enigmatic genomes across a large radiation of phyla.</title>
        <authorList>
            <person name="Brown C.T."/>
            <person name="Hug L.A."/>
            <person name="Thomas B.C."/>
            <person name="Sharon I."/>
            <person name="Castelle C.J."/>
            <person name="Singh A."/>
            <person name="Wilkins M.J."/>
            <person name="Williams K.H."/>
            <person name="Banfield J.F."/>
        </authorList>
    </citation>
    <scope>NUCLEOTIDE SEQUENCE [LARGE SCALE GENOMIC DNA]</scope>
</reference>
<comment type="caution">
    <text evidence="2">The sequence shown here is derived from an EMBL/GenBank/DDBJ whole genome shotgun (WGS) entry which is preliminary data.</text>
</comment>
<accession>A0A0G0U813</accession>
<keyword evidence="1" id="KW-0812">Transmembrane</keyword>
<evidence type="ECO:0000256" key="1">
    <source>
        <dbReference type="SAM" id="Phobius"/>
    </source>
</evidence>
<dbReference type="EMBL" id="LCAE01000037">
    <property type="protein sequence ID" value="KKR85143.1"/>
    <property type="molecule type" value="Genomic_DNA"/>
</dbReference>
<evidence type="ECO:0000313" key="3">
    <source>
        <dbReference type="Proteomes" id="UP000033858"/>
    </source>
</evidence>
<protein>
    <recommendedName>
        <fullName evidence="4">Type 4 fimbrial biogenesis protein PilX N-terminal domain-containing protein</fullName>
    </recommendedName>
</protein>
<sequence length="282" mass="29755">MNSHQDSGQALVLVLLSLSVVLTIVLFVLSRSITDIAVSTSGEEAIRAFSAAEAGVEKALVLGPSGGPIGDASFSTSVESLAEGQYQFNYPLDLASGDSATIWFVSHDDSGSIICDAENPCFSGNQMKVCWGESGTSASSSTTPAIEISVFYDDGSIKIGRGAFDPYSGRPTSNFFSQPDSGTCTISDKTYEFQKTIDFSDLGAADELLFAKVRMFYNSDRSHGVGVDVNFPGNDALPSQGNLINSTGTSGESVRRVEVFQSFSEPPSIFDSAVFSSTGLTK</sequence>
<evidence type="ECO:0008006" key="4">
    <source>
        <dbReference type="Google" id="ProtNLM"/>
    </source>
</evidence>
<dbReference type="AlphaFoldDB" id="A0A0G0U813"/>